<dbReference type="PANTHER" id="PTHR43343">
    <property type="entry name" value="PEPTIDASE S12"/>
    <property type="match status" value="1"/>
</dbReference>
<reference evidence="3" key="1">
    <citation type="submission" date="2018-05" db="EMBL/GenBank/DDBJ databases">
        <authorList>
            <person name="Lanie J.A."/>
            <person name="Ng W.-L."/>
            <person name="Kazmierczak K.M."/>
            <person name="Andrzejewski T.M."/>
            <person name="Davidsen T.M."/>
            <person name="Wayne K.J."/>
            <person name="Tettelin H."/>
            <person name="Glass J.I."/>
            <person name="Rusch D."/>
            <person name="Podicherti R."/>
            <person name="Tsui H.-C.T."/>
            <person name="Winkler M.E."/>
        </authorList>
    </citation>
    <scope>NUCLEOTIDE SEQUENCE</scope>
</reference>
<name>A0A382K047_9ZZZZ</name>
<dbReference type="InterPro" id="IPR001940">
    <property type="entry name" value="Peptidase_S1C"/>
</dbReference>
<dbReference type="AlphaFoldDB" id="A0A382K047"/>
<dbReference type="Pfam" id="PF13365">
    <property type="entry name" value="Trypsin_2"/>
    <property type="match status" value="1"/>
</dbReference>
<sequence length="348" mass="36365">MLVTACGGSDSTELEVSQDKVLAGKTTQLTPAEVFAAAAPSVVFVEVPDGTGSGVLLSNGYVVTNAHVVGHYPTVRLFTSLGEMTDVPVYAKDWSTDLALIGPLRFDELDGEIPAVDVGSSATLATGDGVYLIGYPGEVETEPVPAMTSGILSRRRVAPCLGMTFLQTDAMLASGQSGGVLVDASGQVIGISGLGGFADTNFGLVLAVEDVLAAIEGLDEGSGNFLMTESEGSLSQSVEVPINDSVGYLVEITKDQPFLAVTASSSDGEDIWINIYTWDGFPPVWHWGQGEVDYIYDDIDARDEAQPGFFFADAFEDGTAESLEVSLEPGIYVVAIGTNSHSPTTVSV</sequence>
<dbReference type="InterPro" id="IPR051201">
    <property type="entry name" value="Chloro_Bact_Ser_Proteases"/>
</dbReference>
<dbReference type="GO" id="GO:0006508">
    <property type="term" value="P:proteolysis"/>
    <property type="evidence" value="ECO:0007669"/>
    <property type="project" value="UniProtKB-KW"/>
</dbReference>
<dbReference type="SUPFAM" id="SSF50494">
    <property type="entry name" value="Trypsin-like serine proteases"/>
    <property type="match status" value="1"/>
</dbReference>
<keyword evidence="1" id="KW-0645">Protease</keyword>
<gene>
    <name evidence="3" type="ORF">METZ01_LOCUS270049</name>
</gene>
<dbReference type="InterPro" id="IPR009003">
    <property type="entry name" value="Peptidase_S1_PA"/>
</dbReference>
<keyword evidence="2" id="KW-0378">Hydrolase</keyword>
<evidence type="ECO:0000313" key="3">
    <source>
        <dbReference type="EMBL" id="SVC17195.1"/>
    </source>
</evidence>
<evidence type="ECO:0008006" key="4">
    <source>
        <dbReference type="Google" id="ProtNLM"/>
    </source>
</evidence>
<proteinExistence type="predicted"/>
<protein>
    <recommendedName>
        <fullName evidence="4">Serine protease</fullName>
    </recommendedName>
</protein>
<dbReference type="GO" id="GO:0004252">
    <property type="term" value="F:serine-type endopeptidase activity"/>
    <property type="evidence" value="ECO:0007669"/>
    <property type="project" value="InterPro"/>
</dbReference>
<evidence type="ECO:0000256" key="2">
    <source>
        <dbReference type="ARBA" id="ARBA00022801"/>
    </source>
</evidence>
<dbReference type="EMBL" id="UINC01077243">
    <property type="protein sequence ID" value="SVC17195.1"/>
    <property type="molecule type" value="Genomic_DNA"/>
</dbReference>
<evidence type="ECO:0000256" key="1">
    <source>
        <dbReference type="ARBA" id="ARBA00022670"/>
    </source>
</evidence>
<feature type="non-terminal residue" evidence="3">
    <location>
        <position position="348"/>
    </location>
</feature>
<dbReference type="Gene3D" id="2.40.10.120">
    <property type="match status" value="1"/>
</dbReference>
<dbReference type="PRINTS" id="PR00834">
    <property type="entry name" value="PROTEASES2C"/>
</dbReference>
<dbReference type="PANTHER" id="PTHR43343:SF3">
    <property type="entry name" value="PROTEASE DO-LIKE 8, CHLOROPLASTIC"/>
    <property type="match status" value="1"/>
</dbReference>
<organism evidence="3">
    <name type="scientific">marine metagenome</name>
    <dbReference type="NCBI Taxonomy" id="408172"/>
    <lineage>
        <taxon>unclassified sequences</taxon>
        <taxon>metagenomes</taxon>
        <taxon>ecological metagenomes</taxon>
    </lineage>
</organism>
<accession>A0A382K047</accession>